<dbReference type="AlphaFoldDB" id="A0A0P9H560"/>
<dbReference type="GO" id="GO:0033014">
    <property type="term" value="P:tetrapyrrole biosynthetic process"/>
    <property type="evidence" value="ECO:0007669"/>
    <property type="project" value="InterPro"/>
</dbReference>
<dbReference type="InterPro" id="IPR036803">
    <property type="entry name" value="Porphobilinogen_deaminase_C_sf"/>
</dbReference>
<dbReference type="InterPro" id="IPR022418">
    <property type="entry name" value="Porphobilinogen_deaminase_C"/>
</dbReference>
<evidence type="ECO:0000313" key="2">
    <source>
        <dbReference type="EMBL" id="KPV49073.1"/>
    </source>
</evidence>
<dbReference type="InterPro" id="IPR022419">
    <property type="entry name" value="Porphobilin_deaminase_cofac_BS"/>
</dbReference>
<feature type="domain" description="Porphobilinogen deaminase C-terminal" evidence="1">
    <location>
        <begin position="132"/>
        <end position="175"/>
    </location>
</feature>
<dbReference type="PROSITE" id="PS00533">
    <property type="entry name" value="PORPHOBILINOGEN_DEAM"/>
    <property type="match status" value="1"/>
</dbReference>
<evidence type="ECO:0000313" key="3">
    <source>
        <dbReference type="Proteomes" id="UP000050509"/>
    </source>
</evidence>
<dbReference type="Proteomes" id="UP000050509">
    <property type="component" value="Unassembled WGS sequence"/>
</dbReference>
<dbReference type="InterPro" id="IPR027417">
    <property type="entry name" value="P-loop_NTPase"/>
</dbReference>
<dbReference type="SUPFAM" id="SSF52540">
    <property type="entry name" value="P-loop containing nucleoside triphosphate hydrolases"/>
    <property type="match status" value="1"/>
</dbReference>
<dbReference type="Gene3D" id="3.30.160.40">
    <property type="entry name" value="Porphobilinogen deaminase, C-terminal domain"/>
    <property type="match status" value="1"/>
</dbReference>
<dbReference type="EMBL" id="LJCR01002217">
    <property type="protein sequence ID" value="KPV49073.1"/>
    <property type="molecule type" value="Genomic_DNA"/>
</dbReference>
<comment type="caution">
    <text evidence="2">The sequence shown here is derived from an EMBL/GenBank/DDBJ whole genome shotgun (WGS) entry which is preliminary data.</text>
</comment>
<name>A0A0P9H560_9CHLR</name>
<organism evidence="2 3">
    <name type="scientific">Kouleothrix aurantiaca</name>
    <dbReference type="NCBI Taxonomy" id="186479"/>
    <lineage>
        <taxon>Bacteria</taxon>
        <taxon>Bacillati</taxon>
        <taxon>Chloroflexota</taxon>
        <taxon>Chloroflexia</taxon>
        <taxon>Chloroflexales</taxon>
        <taxon>Roseiflexineae</taxon>
        <taxon>Roseiflexaceae</taxon>
        <taxon>Kouleothrix</taxon>
    </lineage>
</organism>
<dbReference type="SUPFAM" id="SSF54782">
    <property type="entry name" value="Porphobilinogen deaminase (hydroxymethylbilane synthase), C-terminal domain"/>
    <property type="match status" value="1"/>
</dbReference>
<sequence length="184" mass="19147">MRHTLGGRMAETSLLLSKQLAPRLPADLVARPALLARLDAALAGKLTLCVAPAGYGKSTLLAEYARLCAEAGTPATTLDGRNLQPTPDGFVNALRAALNDPGAPDTLPERYVLLVDTYELLAPLDHAPTRSAVEAERAFLARIGGGCQVPIAAYAWLEGATITLSGLIGARDGRVVRGTLAGPV</sequence>
<proteinExistence type="predicted"/>
<protein>
    <recommendedName>
        <fullName evidence="1">Porphobilinogen deaminase C-terminal domain-containing protein</fullName>
    </recommendedName>
</protein>
<feature type="non-terminal residue" evidence="2">
    <location>
        <position position="184"/>
    </location>
</feature>
<accession>A0A0P9H560</accession>
<gene>
    <name evidence="2" type="ORF">SE17_34670</name>
</gene>
<evidence type="ECO:0000259" key="1">
    <source>
        <dbReference type="Pfam" id="PF03900"/>
    </source>
</evidence>
<dbReference type="GO" id="GO:0004418">
    <property type="term" value="F:hydroxymethylbilane synthase activity"/>
    <property type="evidence" value="ECO:0007669"/>
    <property type="project" value="InterPro"/>
</dbReference>
<keyword evidence="3" id="KW-1185">Reference proteome</keyword>
<dbReference type="Pfam" id="PF03900">
    <property type="entry name" value="Porphobil_deamC"/>
    <property type="match status" value="1"/>
</dbReference>
<reference evidence="2 3" key="1">
    <citation type="submission" date="2015-09" db="EMBL/GenBank/DDBJ databases">
        <title>Draft genome sequence of Kouleothrix aurantiaca JCM 19913.</title>
        <authorList>
            <person name="Hemp J."/>
        </authorList>
    </citation>
    <scope>NUCLEOTIDE SEQUENCE [LARGE SCALE GENOMIC DNA]</scope>
    <source>
        <strain evidence="2 3">COM-B</strain>
    </source>
</reference>